<name>A0ABP7GPQ0_9FLAO</name>
<accession>A0ABP7GPQ0</accession>
<keyword evidence="1" id="KW-0732">Signal</keyword>
<evidence type="ECO:0000313" key="3">
    <source>
        <dbReference type="EMBL" id="GAA3772623.1"/>
    </source>
</evidence>
<dbReference type="InterPro" id="IPR021109">
    <property type="entry name" value="Peptidase_aspartic_dom_sf"/>
</dbReference>
<dbReference type="InterPro" id="IPR036034">
    <property type="entry name" value="PDZ_sf"/>
</dbReference>
<dbReference type="Pfam" id="PF17820">
    <property type="entry name" value="PDZ_6"/>
    <property type="match status" value="1"/>
</dbReference>
<dbReference type="SMART" id="SM00228">
    <property type="entry name" value="PDZ"/>
    <property type="match status" value="1"/>
</dbReference>
<reference evidence="4" key="1">
    <citation type="journal article" date="2019" name="Int. J. Syst. Evol. Microbiol.">
        <title>The Global Catalogue of Microorganisms (GCM) 10K type strain sequencing project: providing services to taxonomists for standard genome sequencing and annotation.</title>
        <authorList>
            <consortium name="The Broad Institute Genomics Platform"/>
            <consortium name="The Broad Institute Genome Sequencing Center for Infectious Disease"/>
            <person name="Wu L."/>
            <person name="Ma J."/>
        </authorList>
    </citation>
    <scope>NUCLEOTIDE SEQUENCE [LARGE SCALE GENOMIC DNA]</scope>
    <source>
        <strain evidence="4">JCM 17525</strain>
    </source>
</reference>
<dbReference type="Pfam" id="PF13650">
    <property type="entry name" value="Asp_protease_2"/>
    <property type="match status" value="2"/>
</dbReference>
<feature type="chain" id="PRO_5047279647" description="PDZ domain-containing protein" evidence="1">
    <location>
        <begin position="21"/>
        <end position="445"/>
    </location>
</feature>
<dbReference type="InterPro" id="IPR041489">
    <property type="entry name" value="PDZ_6"/>
</dbReference>
<organism evidence="3 4">
    <name type="scientific">Corallibacter vietnamensis</name>
    <dbReference type="NCBI Taxonomy" id="904130"/>
    <lineage>
        <taxon>Bacteria</taxon>
        <taxon>Pseudomonadati</taxon>
        <taxon>Bacteroidota</taxon>
        <taxon>Flavobacteriia</taxon>
        <taxon>Flavobacteriales</taxon>
        <taxon>Flavobacteriaceae</taxon>
        <taxon>Corallibacter</taxon>
    </lineage>
</organism>
<evidence type="ECO:0000313" key="4">
    <source>
        <dbReference type="Proteomes" id="UP001501456"/>
    </source>
</evidence>
<dbReference type="Gene3D" id="2.40.70.10">
    <property type="entry name" value="Acid Proteases"/>
    <property type="match status" value="2"/>
</dbReference>
<dbReference type="Proteomes" id="UP001501456">
    <property type="component" value="Unassembled WGS sequence"/>
</dbReference>
<dbReference type="InterPro" id="IPR001478">
    <property type="entry name" value="PDZ"/>
</dbReference>
<keyword evidence="4" id="KW-1185">Reference proteome</keyword>
<protein>
    <recommendedName>
        <fullName evidence="2">PDZ domain-containing protein</fullName>
    </recommendedName>
</protein>
<dbReference type="EMBL" id="BAABBI010000001">
    <property type="protein sequence ID" value="GAA3772623.1"/>
    <property type="molecule type" value="Genomic_DNA"/>
</dbReference>
<proteinExistence type="predicted"/>
<sequence>MKKCICILFAYFFANSFLLAQNQFVVQGKKGVDKIHFQLINNLIVIPVSINGVELSFILDTGVSKPIIFNFLNSVDSLQIKNSETIFLRGLGEDKPVKALKSTNNIFKIGNAVNVNQDLYAIYNAKLNFAPRLGIPIHGIIGYDFFKDLIVEVHYGRQFIKVINPTDFNNNKCKKCDVLPLEFFNNKPYLNINVTLNGRDVPVKLLIDSGGSDSLWLFEDEMLNIQVVNNYFYDFLGHGLSGTIYGKRSKVESVSVGRFVFNNANVAFPDAKSINHVKHFKGRNGSLAGNILKRFNLIFDYHNKRVLFKKSRYYKDDFSYNKSGIELMHDGLRLVTQKHRSIRQARVITTNVDDSTPVINNQVDYKLVLKPAYSISELREKSPAYNAGLKVGDIILVINNKKVEEFTLQEIMQKFYGKAGELIKIKIDRNGTELKYQFYLESLLN</sequence>
<evidence type="ECO:0000256" key="1">
    <source>
        <dbReference type="SAM" id="SignalP"/>
    </source>
</evidence>
<dbReference type="RefSeq" id="WP_344725927.1">
    <property type="nucleotide sequence ID" value="NZ_BAABBI010000001.1"/>
</dbReference>
<comment type="caution">
    <text evidence="3">The sequence shown here is derived from an EMBL/GenBank/DDBJ whole genome shotgun (WGS) entry which is preliminary data.</text>
</comment>
<evidence type="ECO:0000259" key="2">
    <source>
        <dbReference type="PROSITE" id="PS50106"/>
    </source>
</evidence>
<dbReference type="SUPFAM" id="SSF50156">
    <property type="entry name" value="PDZ domain-like"/>
    <property type="match status" value="1"/>
</dbReference>
<feature type="signal peptide" evidence="1">
    <location>
        <begin position="1"/>
        <end position="20"/>
    </location>
</feature>
<dbReference type="Gene3D" id="2.30.42.10">
    <property type="match status" value="1"/>
</dbReference>
<feature type="domain" description="PDZ" evidence="2">
    <location>
        <begin position="375"/>
        <end position="413"/>
    </location>
</feature>
<dbReference type="PROSITE" id="PS50106">
    <property type="entry name" value="PDZ"/>
    <property type="match status" value="1"/>
</dbReference>
<gene>
    <name evidence="3" type="ORF">GCM10022271_00880</name>
</gene>